<keyword evidence="1" id="KW-0732">Signal</keyword>
<dbReference type="VEuPathDB" id="FungiDB:PC110_g18899"/>
<dbReference type="Pfam" id="PF16683">
    <property type="entry name" value="TGase_elicitor"/>
    <property type="match status" value="1"/>
</dbReference>
<proteinExistence type="predicted"/>
<dbReference type="AlphaFoldDB" id="A0A8T1ERT8"/>
<dbReference type="InterPro" id="IPR032048">
    <property type="entry name" value="TGase_elicitor"/>
</dbReference>
<protein>
    <recommendedName>
        <fullName evidence="4">Transglutaminase elicitor</fullName>
    </recommendedName>
</protein>
<accession>A0A8T1ERT8</accession>
<feature type="chain" id="PRO_5035820091" description="Transglutaminase elicitor" evidence="1">
    <location>
        <begin position="36"/>
        <end position="464"/>
    </location>
</feature>
<reference evidence="2" key="1">
    <citation type="submission" date="2018-10" db="EMBL/GenBank/DDBJ databases">
        <title>Effector identification in a new, highly contiguous assembly of the strawberry crown rot pathogen Phytophthora cactorum.</title>
        <authorList>
            <person name="Armitage A.D."/>
            <person name="Nellist C.F."/>
            <person name="Bates H."/>
            <person name="Vickerstaff R.J."/>
            <person name="Harrison R.J."/>
        </authorList>
    </citation>
    <scope>NUCLEOTIDE SEQUENCE</scope>
    <source>
        <strain evidence="2">P415</strain>
    </source>
</reference>
<organism evidence="2 3">
    <name type="scientific">Phytophthora cactorum</name>
    <dbReference type="NCBI Taxonomy" id="29920"/>
    <lineage>
        <taxon>Eukaryota</taxon>
        <taxon>Sar</taxon>
        <taxon>Stramenopiles</taxon>
        <taxon>Oomycota</taxon>
        <taxon>Peronosporomycetes</taxon>
        <taxon>Peronosporales</taxon>
        <taxon>Peronosporaceae</taxon>
        <taxon>Phytophthora</taxon>
    </lineage>
</organism>
<sequence>YTTIDRSKISMRTVRFFSAAIAFVALQLQINAVTASSLKDDPVTTCTSYDLSDKNFPGRGSEIEDDGTCSVTVPENPSTSKRKLESIWNEDIAKLEEFFKTRMEMKLKKLPTSAVYKPSPWAGAAWQVYQDSINYKWNKDQPSPAEKYATAFDLDVKAFMNNVSAQNGVDGRNYRAACTSNKECFDPNVDTVCGMRAGATSGYCIPTWFGVCHAWAPAAISEQEPNCPVTFNGVTFQPLDIKALITLVYDGANTSSVFTGSRYSGNNDSIDEYGGHTDYSYRDLNPGYFHIAATNLLGLLNTTFIIDRDAGTEVWNHPVVGFKVYEQTTMTPEKAAQTFYGLQEYPWNNASKSIVYTKSRLSWINDTYTDGGLVASGLNENFTVGADYDYLLELDEGEEIIGGEWLNESNDIHPDFLWLLKEKPASDTVTSIGLSYANVAMLLEKAVECSDSPLTVELKASKTT</sequence>
<feature type="signal peptide" evidence="1">
    <location>
        <begin position="1"/>
        <end position="35"/>
    </location>
</feature>
<evidence type="ECO:0008006" key="4">
    <source>
        <dbReference type="Google" id="ProtNLM"/>
    </source>
</evidence>
<evidence type="ECO:0000313" key="2">
    <source>
        <dbReference type="EMBL" id="KAG2960251.1"/>
    </source>
</evidence>
<dbReference type="Gene3D" id="3.30.40.240">
    <property type="entry name" value="Transglutaminase elicitor, body domain"/>
    <property type="match status" value="1"/>
</dbReference>
<gene>
    <name evidence="2" type="ORF">PC118_g22620</name>
</gene>
<dbReference type="Proteomes" id="UP000697107">
    <property type="component" value="Unassembled WGS sequence"/>
</dbReference>
<evidence type="ECO:0000256" key="1">
    <source>
        <dbReference type="SAM" id="SignalP"/>
    </source>
</evidence>
<evidence type="ECO:0000313" key="3">
    <source>
        <dbReference type="Proteomes" id="UP000697107"/>
    </source>
</evidence>
<feature type="non-terminal residue" evidence="2">
    <location>
        <position position="1"/>
    </location>
</feature>
<dbReference type="GO" id="GO:0016755">
    <property type="term" value="F:aminoacyltransferase activity"/>
    <property type="evidence" value="ECO:0007669"/>
    <property type="project" value="InterPro"/>
</dbReference>
<dbReference type="EMBL" id="RCML01001815">
    <property type="protein sequence ID" value="KAG2960251.1"/>
    <property type="molecule type" value="Genomic_DNA"/>
</dbReference>
<name>A0A8T1ERT8_9STRA</name>
<comment type="caution">
    <text evidence="2">The sequence shown here is derived from an EMBL/GenBank/DDBJ whole genome shotgun (WGS) entry which is preliminary data.</text>
</comment>